<dbReference type="EMBL" id="JASXSV010000017">
    <property type="protein sequence ID" value="MDP0589599.1"/>
    <property type="molecule type" value="Genomic_DNA"/>
</dbReference>
<gene>
    <name evidence="3" type="ORF">QS748_10580</name>
</gene>
<dbReference type="CDD" id="cd10456">
    <property type="entry name" value="GIY-YIG_UPF0213"/>
    <property type="match status" value="1"/>
</dbReference>
<evidence type="ECO:0000313" key="3">
    <source>
        <dbReference type="EMBL" id="MDP0589599.1"/>
    </source>
</evidence>
<evidence type="ECO:0000259" key="2">
    <source>
        <dbReference type="PROSITE" id="PS50164"/>
    </source>
</evidence>
<dbReference type="PROSITE" id="PS50164">
    <property type="entry name" value="GIY_YIG"/>
    <property type="match status" value="1"/>
</dbReference>
<dbReference type="InterPro" id="IPR035901">
    <property type="entry name" value="GIY-YIG_endonuc_sf"/>
</dbReference>
<protein>
    <submittedName>
        <fullName evidence="3">GIY-YIG nuclease family protein</fullName>
    </submittedName>
</protein>
<evidence type="ECO:0000313" key="4">
    <source>
        <dbReference type="Proteomes" id="UP001178148"/>
    </source>
</evidence>
<accession>A0AA90NM16</accession>
<comment type="caution">
    <text evidence="3">The sequence shown here is derived from an EMBL/GenBank/DDBJ whole genome shotgun (WGS) entry which is preliminary data.</text>
</comment>
<dbReference type="PANTHER" id="PTHR34477:SF1">
    <property type="entry name" value="UPF0213 PROTEIN YHBQ"/>
    <property type="match status" value="1"/>
</dbReference>
<keyword evidence="4" id="KW-1185">Reference proteome</keyword>
<proteinExistence type="inferred from homology"/>
<dbReference type="SUPFAM" id="SSF82771">
    <property type="entry name" value="GIY-YIG endonuclease"/>
    <property type="match status" value="1"/>
</dbReference>
<feature type="domain" description="GIY-YIG" evidence="2">
    <location>
        <begin position="1"/>
        <end position="73"/>
    </location>
</feature>
<dbReference type="Gene3D" id="3.40.1440.10">
    <property type="entry name" value="GIY-YIG endonuclease"/>
    <property type="match status" value="1"/>
</dbReference>
<dbReference type="PANTHER" id="PTHR34477">
    <property type="entry name" value="UPF0213 PROTEIN YHBQ"/>
    <property type="match status" value="1"/>
</dbReference>
<dbReference type="Proteomes" id="UP001178148">
    <property type="component" value="Unassembled WGS sequence"/>
</dbReference>
<reference evidence="3 4" key="1">
    <citation type="journal article" date="2023" name="bioRxiv">
        <title>An intranuclear bacterial parasite of deep-sea mussels expresses apoptosis inhibitors acquired from its host.</title>
        <authorList>
            <person name="Gonzalez Porras M.A."/>
            <person name="Assie A."/>
            <person name="Tietjen M."/>
            <person name="Violette M."/>
            <person name="Kleiner M."/>
            <person name="Gruber-Vodicka H."/>
            <person name="Dubilier N."/>
            <person name="Leisch N."/>
        </authorList>
    </citation>
    <scope>NUCLEOTIDE SEQUENCE [LARGE SCALE GENOMIC DNA]</scope>
    <source>
        <strain evidence="3">IAP13</strain>
    </source>
</reference>
<organism evidence="3 4">
    <name type="scientific">Candidatus Endonucleibacter bathymodioli</name>
    <dbReference type="NCBI Taxonomy" id="539814"/>
    <lineage>
        <taxon>Bacteria</taxon>
        <taxon>Pseudomonadati</taxon>
        <taxon>Pseudomonadota</taxon>
        <taxon>Gammaproteobacteria</taxon>
        <taxon>Oceanospirillales</taxon>
        <taxon>Endozoicomonadaceae</taxon>
        <taxon>Candidatus Endonucleibacter</taxon>
    </lineage>
</organism>
<dbReference type="InterPro" id="IPR000305">
    <property type="entry name" value="GIY-YIG_endonuc"/>
</dbReference>
<dbReference type="Pfam" id="PF01541">
    <property type="entry name" value="GIY-YIG"/>
    <property type="match status" value="1"/>
</dbReference>
<dbReference type="InterPro" id="IPR050190">
    <property type="entry name" value="UPF0213_domain"/>
</dbReference>
<comment type="similarity">
    <text evidence="1">Belongs to the UPF0213 family.</text>
</comment>
<evidence type="ECO:0000256" key="1">
    <source>
        <dbReference type="ARBA" id="ARBA00007435"/>
    </source>
</evidence>
<sequence length="95" mass="11360">MIWASDQSIYTGITKDIRRRWKQHDTCIRGAKFFRGRKPEYLLYLEAGHNQSSALQKEIMIKKLTHSQKWHFISNSQHNEAETLRLHLPVWPQQT</sequence>
<dbReference type="AlphaFoldDB" id="A0AA90NM16"/>
<name>A0AA90NM16_9GAMM</name>